<dbReference type="InterPro" id="IPR008042">
    <property type="entry name" value="Retrotrans_Pao"/>
</dbReference>
<dbReference type="RefSeq" id="XP_046587802.1">
    <property type="nucleotide sequence ID" value="XM_046731846.1"/>
</dbReference>
<gene>
    <name evidence="2" type="primary">LOC124292955</name>
</gene>
<reference evidence="2" key="1">
    <citation type="submission" date="2025-08" db="UniProtKB">
        <authorList>
            <consortium name="RefSeq"/>
        </authorList>
    </citation>
    <scope>IDENTIFICATION</scope>
    <source>
        <tissue evidence="2">Thorax and Abdomen</tissue>
    </source>
</reference>
<dbReference type="SUPFAM" id="SSF56672">
    <property type="entry name" value="DNA/RNA polymerases"/>
    <property type="match status" value="1"/>
</dbReference>
<dbReference type="PANTHER" id="PTHR47331:SF5">
    <property type="entry name" value="RIBONUCLEASE H"/>
    <property type="match status" value="1"/>
</dbReference>
<dbReference type="InterPro" id="IPR043502">
    <property type="entry name" value="DNA/RNA_pol_sf"/>
</dbReference>
<organism evidence="1 2">
    <name type="scientific">Neodiprion lecontei</name>
    <name type="common">Redheaded pine sawfly</name>
    <dbReference type="NCBI Taxonomy" id="441921"/>
    <lineage>
        <taxon>Eukaryota</taxon>
        <taxon>Metazoa</taxon>
        <taxon>Ecdysozoa</taxon>
        <taxon>Arthropoda</taxon>
        <taxon>Hexapoda</taxon>
        <taxon>Insecta</taxon>
        <taxon>Pterygota</taxon>
        <taxon>Neoptera</taxon>
        <taxon>Endopterygota</taxon>
        <taxon>Hymenoptera</taxon>
        <taxon>Tenthredinoidea</taxon>
        <taxon>Diprionidae</taxon>
        <taxon>Diprioninae</taxon>
        <taxon>Neodiprion</taxon>
    </lineage>
</organism>
<proteinExistence type="predicted"/>
<dbReference type="Pfam" id="PF05380">
    <property type="entry name" value="Peptidase_A17"/>
    <property type="match status" value="1"/>
</dbReference>
<dbReference type="PANTHER" id="PTHR47331">
    <property type="entry name" value="PHD-TYPE DOMAIN-CONTAINING PROTEIN"/>
    <property type="match status" value="1"/>
</dbReference>
<dbReference type="Proteomes" id="UP000829291">
    <property type="component" value="Chromosome 2"/>
</dbReference>
<sequence>MVLLATAQALLISPTRLAHPVRMLIDPGSELTLIAQQLTLLLGLMPSDSHIPIIGVGNVPSGSTKGTVEISLRSTHSDDQVNLHAHVLPSLTVELPPVTISSQSWPHIADLDLADPEHLSPGRIDILVGADSYGLIIKPGVRAGQPGQPIAIQTIFGWAVLGPITQSPHSSPAHQHHLISNSHLHELVTRFWEVEEVPSTHQESLSAEEVECEAHFIAMHSRDSSGRYIVRLPFKSNAPPLGHSKGIAQRSLARLLNRLSHQPELHRLYQDFLNEYESMGHMEKVQPQNTSTDGYYLPHHGVMRNNNIRVVFNGSSKTISGYTVNDLLHTGPETQNDIFDMLLYVRRHHYIFTTDVVKMFRQISVHPDDRKYQRILWVDENSRIQEYELTTVTYGTKPAPYLSGRALQQLLLDEGHLFPLAKEPFEQGSYVDDVTGGADDLDSLNAIATQVEEMRLRGCFPLSKWKSNHPDFFKLHSSPSSCSETHEFSESSSKILGLTWQCAPDLLKFTDQSVQRPAITKRTILSETAQLFDPLGLISPVVVRAKVLMQDLWQEKVGWDDQLTPQIIHRRMTFRQELSQLSQLAIPRWLQLRSDDTEVEIHGFSDASLAAMAAVVYVKVSTPGESSKVTLVCSKTRVAPLNRLTIPRLELSAALLLSKLIK</sequence>
<dbReference type="GeneID" id="124292955"/>
<evidence type="ECO:0000313" key="2">
    <source>
        <dbReference type="RefSeq" id="XP_046587802.1"/>
    </source>
</evidence>
<name>A0ABM3FIF2_NEOLC</name>
<keyword evidence="1" id="KW-1185">Reference proteome</keyword>
<accession>A0ABM3FIF2</accession>
<protein>
    <submittedName>
        <fullName evidence="2">Uncharacterized protein LOC124292955</fullName>
    </submittedName>
</protein>
<evidence type="ECO:0000313" key="1">
    <source>
        <dbReference type="Proteomes" id="UP000829291"/>
    </source>
</evidence>